<sequence length="173" mass="20374">MKRLALLIIIIVVMGIVLFVSPMFTVISFTETRMNNPQMYYINVFKDKNFEIRYTHSIHLTDVLEKYEITKSRRLKLVSMEYEDVAVGMPAHAEEGQTLTYENGKYKLEYENTTMDQFTLYIGNIDLDLYVNYGDKNYNLKKSLKRGNSYVFEVKKVSLYDKLKGVVMKNEDR</sequence>
<protein>
    <submittedName>
        <fullName evidence="2">DUF1850 domain-containing protein</fullName>
    </submittedName>
</protein>
<evidence type="ECO:0000313" key="2">
    <source>
        <dbReference type="EMBL" id="RQW70969.1"/>
    </source>
</evidence>
<dbReference type="Pfam" id="PF08905">
    <property type="entry name" value="DUF1850"/>
    <property type="match status" value="1"/>
</dbReference>
<keyword evidence="3" id="KW-1185">Reference proteome</keyword>
<dbReference type="EMBL" id="RRCT01000036">
    <property type="protein sequence ID" value="RQW70969.1"/>
    <property type="molecule type" value="Genomic_DNA"/>
</dbReference>
<evidence type="ECO:0000313" key="3">
    <source>
        <dbReference type="Proteomes" id="UP000274033"/>
    </source>
</evidence>
<dbReference type="RefSeq" id="WP_124767000.1">
    <property type="nucleotide sequence ID" value="NZ_JAFBDY010000039.1"/>
</dbReference>
<accession>A0A3N9U2U3</accession>
<keyword evidence="1" id="KW-1133">Transmembrane helix</keyword>
<dbReference type="OrthoDB" id="4304at2"/>
<dbReference type="InterPro" id="IPR015001">
    <property type="entry name" value="DUF1850"/>
</dbReference>
<keyword evidence="1" id="KW-0812">Transmembrane</keyword>
<organism evidence="2 3">
    <name type="scientific">Lysinibacillus composti</name>
    <dbReference type="NCBI Taxonomy" id="720633"/>
    <lineage>
        <taxon>Bacteria</taxon>
        <taxon>Bacillati</taxon>
        <taxon>Bacillota</taxon>
        <taxon>Bacilli</taxon>
        <taxon>Bacillales</taxon>
        <taxon>Bacillaceae</taxon>
        <taxon>Lysinibacillus</taxon>
    </lineage>
</organism>
<gene>
    <name evidence="2" type="ORF">EBB45_19550</name>
</gene>
<dbReference type="Proteomes" id="UP000274033">
    <property type="component" value="Unassembled WGS sequence"/>
</dbReference>
<feature type="transmembrane region" description="Helical" evidence="1">
    <location>
        <begin position="6"/>
        <end position="29"/>
    </location>
</feature>
<dbReference type="AlphaFoldDB" id="A0A3N9U2U3"/>
<evidence type="ECO:0000256" key="1">
    <source>
        <dbReference type="SAM" id="Phobius"/>
    </source>
</evidence>
<name>A0A3N9U2U3_9BACI</name>
<keyword evidence="1" id="KW-0472">Membrane</keyword>
<comment type="caution">
    <text evidence="2">The sequence shown here is derived from an EMBL/GenBank/DDBJ whole genome shotgun (WGS) entry which is preliminary data.</text>
</comment>
<reference evidence="2 3" key="1">
    <citation type="journal article" date="2013" name="J. Microbiol.">
        <title>Lysinibacillus chungkukjangi sp. nov., isolated from Chungkukjang, Korean fermented soybean food.</title>
        <authorList>
            <person name="Kim S.J."/>
            <person name="Jang Y.H."/>
            <person name="Hamada M."/>
            <person name="Ahn J.H."/>
            <person name="Weon H.Y."/>
            <person name="Suzuki K."/>
            <person name="Whang K.S."/>
            <person name="Kwon S.W."/>
        </authorList>
    </citation>
    <scope>NUCLEOTIDE SEQUENCE [LARGE SCALE GENOMIC DNA]</scope>
    <source>
        <strain evidence="2 3">MCCC 1A12701</strain>
    </source>
</reference>
<proteinExistence type="predicted"/>